<name>A0A7H1MLC6_9LACO</name>
<organism evidence="3 4">
    <name type="scientific">Weissella koreensis</name>
    <dbReference type="NCBI Taxonomy" id="165096"/>
    <lineage>
        <taxon>Bacteria</taxon>
        <taxon>Bacillati</taxon>
        <taxon>Bacillota</taxon>
        <taxon>Bacilli</taxon>
        <taxon>Lactobacillales</taxon>
        <taxon>Lactobacillaceae</taxon>
        <taxon>Weissella</taxon>
    </lineage>
</organism>
<dbReference type="PANTHER" id="PTHR46401:SF2">
    <property type="entry name" value="GLYCOSYLTRANSFERASE WBBK-RELATED"/>
    <property type="match status" value="1"/>
</dbReference>
<dbReference type="Gene3D" id="3.40.50.2000">
    <property type="entry name" value="Glycogen Phosphorylase B"/>
    <property type="match status" value="2"/>
</dbReference>
<gene>
    <name evidence="3" type="ORF">FY536_02755</name>
</gene>
<dbReference type="Proteomes" id="UP000516446">
    <property type="component" value="Chromosome"/>
</dbReference>
<sequence>MTKILFVTSGVLPVPATSGGGVEGIIETIIDNNEENKDYDITIVSSYTKEAEMEADRYSSTSVVFTTPDHKVNDVMRWPTKIGRRIIEKITHRHIWFNEYPKIIKRTKELLKSERFDKVIIINYGQMIIPLVPYIPKNTEKILYLHNDNFNQKTIWAEKILSSYDHIITISNFLKNQIKTVDLPNSVAVDTVHTGIFKQKVSNDVKILRDKLKIKDDEFLGIYIGRLHPLKGVQFALDALKYLPDNFKLLIVGGVFYSQNKQSLFLRNLKKESKKYKDRVIFTGYLDPSEIPRYIKASDAVIVPSIVQEALGLTAIEAQSYGTALICSDSGGIPETRTDDSSIMIQYDENFSKNIAKAEQFLQENPLRRKQMIKNGLEFSENFKLDDFYRKFVVTLGN</sequence>
<reference evidence="3 4" key="1">
    <citation type="submission" date="2019-08" db="EMBL/GenBank/DDBJ databases">
        <authorList>
            <person name="Chang H.C."/>
            <person name="Mun S.Y."/>
        </authorList>
    </citation>
    <scope>NUCLEOTIDE SEQUENCE [LARGE SCALE GENOMIC DNA]</scope>
    <source>
        <strain evidence="3 4">SK</strain>
    </source>
</reference>
<dbReference type="GO" id="GO:0016757">
    <property type="term" value="F:glycosyltransferase activity"/>
    <property type="evidence" value="ECO:0007669"/>
    <property type="project" value="InterPro"/>
</dbReference>
<dbReference type="CDD" id="cd03801">
    <property type="entry name" value="GT4_PimA-like"/>
    <property type="match status" value="1"/>
</dbReference>
<proteinExistence type="predicted"/>
<keyword evidence="4" id="KW-1185">Reference proteome</keyword>
<dbReference type="EMBL" id="CP043431">
    <property type="protein sequence ID" value="QNT64262.1"/>
    <property type="molecule type" value="Genomic_DNA"/>
</dbReference>
<dbReference type="SUPFAM" id="SSF53756">
    <property type="entry name" value="UDP-Glycosyltransferase/glycogen phosphorylase"/>
    <property type="match status" value="1"/>
</dbReference>
<dbReference type="AlphaFoldDB" id="A0A7H1MLC6"/>
<feature type="domain" description="Glycosyl transferase family 1" evidence="2">
    <location>
        <begin position="206"/>
        <end position="376"/>
    </location>
</feature>
<dbReference type="PANTHER" id="PTHR46401">
    <property type="entry name" value="GLYCOSYLTRANSFERASE WBBK-RELATED"/>
    <property type="match status" value="1"/>
</dbReference>
<evidence type="ECO:0000256" key="1">
    <source>
        <dbReference type="ARBA" id="ARBA00022679"/>
    </source>
</evidence>
<protein>
    <submittedName>
        <fullName evidence="3">Glycosyltransferase family 4 protein</fullName>
    </submittedName>
</protein>
<dbReference type="InterPro" id="IPR001296">
    <property type="entry name" value="Glyco_trans_1"/>
</dbReference>
<dbReference type="RefSeq" id="WP_006845980.1">
    <property type="nucleotide sequence ID" value="NZ_CP026847.1"/>
</dbReference>
<evidence type="ECO:0000313" key="3">
    <source>
        <dbReference type="EMBL" id="QNT64262.1"/>
    </source>
</evidence>
<evidence type="ECO:0000313" key="4">
    <source>
        <dbReference type="Proteomes" id="UP000516446"/>
    </source>
</evidence>
<accession>A0A7H1MLC6</accession>
<keyword evidence="1 3" id="KW-0808">Transferase</keyword>
<dbReference type="Pfam" id="PF00534">
    <property type="entry name" value="Glycos_transf_1"/>
    <property type="match status" value="1"/>
</dbReference>
<evidence type="ECO:0000259" key="2">
    <source>
        <dbReference type="Pfam" id="PF00534"/>
    </source>
</evidence>